<evidence type="ECO:0000313" key="4">
    <source>
        <dbReference type="Proteomes" id="UP000476411"/>
    </source>
</evidence>
<keyword evidence="4" id="KW-1185">Reference proteome</keyword>
<dbReference type="Gene3D" id="3.40.50.720">
    <property type="entry name" value="NAD(P)-binding Rossmann-like Domain"/>
    <property type="match status" value="1"/>
</dbReference>
<organism evidence="3 4">
    <name type="scientific">Chitinophaga agri</name>
    <dbReference type="NCBI Taxonomy" id="2703787"/>
    <lineage>
        <taxon>Bacteria</taxon>
        <taxon>Pseudomonadati</taxon>
        <taxon>Bacteroidota</taxon>
        <taxon>Chitinophagia</taxon>
        <taxon>Chitinophagales</taxon>
        <taxon>Chitinophagaceae</taxon>
        <taxon>Chitinophaga</taxon>
    </lineage>
</organism>
<accession>A0A6B9ZJH9</accession>
<dbReference type="PANTHER" id="PTHR42748">
    <property type="entry name" value="NITROGEN METABOLITE REPRESSION PROTEIN NMRA FAMILY MEMBER"/>
    <property type="match status" value="1"/>
</dbReference>
<dbReference type="Pfam" id="PF13460">
    <property type="entry name" value="NAD_binding_10"/>
    <property type="match status" value="1"/>
</dbReference>
<protein>
    <submittedName>
        <fullName evidence="3">SDR family oxidoreductase</fullName>
    </submittedName>
</protein>
<dbReference type="SUPFAM" id="SSF51735">
    <property type="entry name" value="NAD(P)-binding Rossmann-fold domains"/>
    <property type="match status" value="1"/>
</dbReference>
<gene>
    <name evidence="3" type="ORF">GWR21_20820</name>
</gene>
<proteinExistence type="predicted"/>
<sequence>MKIVVIGGSGLIGSQVVSNLQQQGHEVVAASLSSGVNVLTGEGLPEAIAGADVVVDVSNSPSFEDKAVMNFFETAGRNLEKAEKEHGVKHHVALSVVGTERLQASGYFRAKLVQENMIKSSGIPYSIVRATQFFEFVEAIAGSGRTGEEIHMPTGGIQPIASADVAALVAAAALHAPTNAINDIAGPERFQLDDLIRRYLQYKGDATRVVTDVNATYFGTPVDALSLVPHGDAQLGSIKLEEWMKRKLAAV</sequence>
<dbReference type="InterPro" id="IPR036291">
    <property type="entry name" value="NAD(P)-bd_dom_sf"/>
</dbReference>
<dbReference type="InterPro" id="IPR016040">
    <property type="entry name" value="NAD(P)-bd_dom"/>
</dbReference>
<dbReference type="EMBL" id="CP048113">
    <property type="protein sequence ID" value="QHS61959.1"/>
    <property type="molecule type" value="Genomic_DNA"/>
</dbReference>
<evidence type="ECO:0000313" key="3">
    <source>
        <dbReference type="EMBL" id="QHS61959.1"/>
    </source>
</evidence>
<dbReference type="KEGG" id="chih:GWR21_20820"/>
<keyword evidence="1" id="KW-0521">NADP</keyword>
<dbReference type="Proteomes" id="UP000476411">
    <property type="component" value="Chromosome"/>
</dbReference>
<dbReference type="InterPro" id="IPR051164">
    <property type="entry name" value="NmrA-like_oxidored"/>
</dbReference>
<evidence type="ECO:0000256" key="1">
    <source>
        <dbReference type="ARBA" id="ARBA00022857"/>
    </source>
</evidence>
<name>A0A6B9ZJH9_9BACT</name>
<evidence type="ECO:0000259" key="2">
    <source>
        <dbReference type="Pfam" id="PF13460"/>
    </source>
</evidence>
<reference evidence="3 4" key="1">
    <citation type="submission" date="2020-01" db="EMBL/GenBank/DDBJ databases">
        <title>Complete genome sequence of Chitinophaga sp. H33E-04 isolated from quinoa roots.</title>
        <authorList>
            <person name="Weon H.-Y."/>
            <person name="Lee S.A."/>
        </authorList>
    </citation>
    <scope>NUCLEOTIDE SEQUENCE [LARGE SCALE GENOMIC DNA]</scope>
    <source>
        <strain evidence="3 4">H33E-04</strain>
    </source>
</reference>
<dbReference type="RefSeq" id="WP_162333616.1">
    <property type="nucleotide sequence ID" value="NZ_CP048113.1"/>
</dbReference>
<dbReference type="AlphaFoldDB" id="A0A6B9ZJH9"/>
<feature type="domain" description="NAD(P)-binding" evidence="2">
    <location>
        <begin position="7"/>
        <end position="173"/>
    </location>
</feature>
<dbReference type="PANTHER" id="PTHR42748:SF3">
    <property type="entry name" value="BLL4366 PROTEIN"/>
    <property type="match status" value="1"/>
</dbReference>